<proteinExistence type="predicted"/>
<dbReference type="AlphaFoldDB" id="A0AAE0BZ23"/>
<protein>
    <submittedName>
        <fullName evidence="2">Uncharacterized protein</fullName>
    </submittedName>
</protein>
<feature type="compositionally biased region" description="Basic residues" evidence="1">
    <location>
        <begin position="54"/>
        <end position="66"/>
    </location>
</feature>
<feature type="region of interest" description="Disordered" evidence="1">
    <location>
        <begin position="88"/>
        <end position="128"/>
    </location>
</feature>
<dbReference type="Proteomes" id="UP001190700">
    <property type="component" value="Unassembled WGS sequence"/>
</dbReference>
<evidence type="ECO:0000256" key="1">
    <source>
        <dbReference type="SAM" id="MobiDB-lite"/>
    </source>
</evidence>
<feature type="compositionally biased region" description="Low complexity" evidence="1">
    <location>
        <begin position="97"/>
        <end position="108"/>
    </location>
</feature>
<accession>A0AAE0BZ23</accession>
<reference evidence="2 3" key="1">
    <citation type="journal article" date="2015" name="Genome Biol. Evol.">
        <title>Comparative Genomics of a Bacterivorous Green Alga Reveals Evolutionary Causalities and Consequences of Phago-Mixotrophic Mode of Nutrition.</title>
        <authorList>
            <person name="Burns J.A."/>
            <person name="Paasch A."/>
            <person name="Narechania A."/>
            <person name="Kim E."/>
        </authorList>
    </citation>
    <scope>NUCLEOTIDE SEQUENCE [LARGE SCALE GENOMIC DNA]</scope>
    <source>
        <strain evidence="2 3">PLY_AMNH</strain>
    </source>
</reference>
<feature type="compositionally biased region" description="Basic residues" evidence="1">
    <location>
        <begin position="10"/>
        <end position="28"/>
    </location>
</feature>
<name>A0AAE0BZ23_9CHLO</name>
<dbReference type="EMBL" id="LGRX02030666">
    <property type="protein sequence ID" value="KAK3245411.1"/>
    <property type="molecule type" value="Genomic_DNA"/>
</dbReference>
<sequence>MEASKGSKSDKKKKKKKSGSAKAKKKTNKQLTSSSGSSDDDTSSESDSSDAMSSKRKCRQRDKRKQGKAELRYIEKQLEMAMQANQTLLTTPPPPAAVAAGPSKGLPSKGKKKKSARSSSSDDGNFGSMAALDEKDVAEKFKAAAGTKQLTNILRAVGKLQGHDWDNAKKNGGMTRPQIVKHAPTLRAALEELFWGEDKEVDELEVELMMVWRFAGLVNAALGAYAEHEGREAGKTTTTAKYRRNLARRARRKPGRLHVRAKGLGRGTTAGMPTFSQVASSDYSAGLDVRAWLEKAAAGEVVDNEVTIMPGVIDSAWWKMVTFMFGHNEAEATTVIKGKRVRCIETLAECVQLVKRRAVRLCFQKGVTQPKLRGNISLAAKKVYGFVMKGVYPLKLPPSQ</sequence>
<keyword evidence="3" id="KW-1185">Reference proteome</keyword>
<comment type="caution">
    <text evidence="2">The sequence shown here is derived from an EMBL/GenBank/DDBJ whole genome shotgun (WGS) entry which is preliminary data.</text>
</comment>
<feature type="compositionally biased region" description="Acidic residues" evidence="1">
    <location>
        <begin position="38"/>
        <end position="48"/>
    </location>
</feature>
<feature type="region of interest" description="Disordered" evidence="1">
    <location>
        <begin position="1"/>
        <end position="71"/>
    </location>
</feature>
<evidence type="ECO:0000313" key="3">
    <source>
        <dbReference type="Proteomes" id="UP001190700"/>
    </source>
</evidence>
<organism evidence="2 3">
    <name type="scientific">Cymbomonas tetramitiformis</name>
    <dbReference type="NCBI Taxonomy" id="36881"/>
    <lineage>
        <taxon>Eukaryota</taxon>
        <taxon>Viridiplantae</taxon>
        <taxon>Chlorophyta</taxon>
        <taxon>Pyramimonadophyceae</taxon>
        <taxon>Pyramimonadales</taxon>
        <taxon>Pyramimonadaceae</taxon>
        <taxon>Cymbomonas</taxon>
    </lineage>
</organism>
<gene>
    <name evidence="2" type="ORF">CYMTET_45014</name>
</gene>
<evidence type="ECO:0000313" key="2">
    <source>
        <dbReference type="EMBL" id="KAK3245411.1"/>
    </source>
</evidence>